<dbReference type="GO" id="GO:0004803">
    <property type="term" value="F:transposase activity"/>
    <property type="evidence" value="ECO:0007669"/>
    <property type="project" value="InterPro"/>
</dbReference>
<dbReference type="InterPro" id="IPR036515">
    <property type="entry name" value="Transposase_17_sf"/>
</dbReference>
<dbReference type="Proteomes" id="UP000428260">
    <property type="component" value="Chromosome"/>
</dbReference>
<accession>A0A6I6K394</accession>
<evidence type="ECO:0000313" key="2">
    <source>
        <dbReference type="EMBL" id="QGY46872.1"/>
    </source>
</evidence>
<feature type="domain" description="Transposase IS200-like" evidence="1">
    <location>
        <begin position="22"/>
        <end position="187"/>
    </location>
</feature>
<dbReference type="KEGG" id="mcos:GM418_25395"/>
<dbReference type="EMBL" id="CP046401">
    <property type="protein sequence ID" value="QGY46872.1"/>
    <property type="molecule type" value="Genomic_DNA"/>
</dbReference>
<dbReference type="GO" id="GO:0043565">
    <property type="term" value="F:sequence-specific DNA binding"/>
    <property type="evidence" value="ECO:0007669"/>
    <property type="project" value="TreeGrafter"/>
</dbReference>
<protein>
    <submittedName>
        <fullName evidence="2">Transposase</fullName>
    </submittedName>
</protein>
<dbReference type="InterPro" id="IPR052715">
    <property type="entry name" value="RAYT_transposase"/>
</dbReference>
<evidence type="ECO:0000259" key="1">
    <source>
        <dbReference type="SMART" id="SM01321"/>
    </source>
</evidence>
<dbReference type="PANTHER" id="PTHR36966">
    <property type="entry name" value="REP-ASSOCIATED TYROSINE TRANSPOSASE"/>
    <property type="match status" value="1"/>
</dbReference>
<gene>
    <name evidence="2" type="ORF">GM418_25395</name>
</gene>
<sequence>MSDKFQGKYRNESARLQNWDYGSNAAYFITICTKDREHYLGEIINHKMQVSPAGGIAHVLWYEIKNHAKNIELGEFVVMPNHIHGILILNGNNAGIWDGVGTTHALSLQSNTIPPIDTGHTLSTPGQQRFQNQGKNTVSSIVGSYKSSVTKYCNRLGLDFGWQPRFYDHIIRNDESFQKISEYIKNNPANWLEDKLYQ</sequence>
<reference evidence="2 3" key="1">
    <citation type="submission" date="2019-11" db="EMBL/GenBank/DDBJ databases">
        <authorList>
            <person name="Zheng R.K."/>
            <person name="Sun C.M."/>
        </authorList>
    </citation>
    <scope>NUCLEOTIDE SEQUENCE [LARGE SCALE GENOMIC DNA]</scope>
    <source>
        <strain evidence="2 3">WC007</strain>
    </source>
</reference>
<proteinExistence type="predicted"/>
<dbReference type="RefSeq" id="WP_158870196.1">
    <property type="nucleotide sequence ID" value="NZ_CP046401.1"/>
</dbReference>
<evidence type="ECO:0000313" key="3">
    <source>
        <dbReference type="Proteomes" id="UP000428260"/>
    </source>
</evidence>
<name>A0A6I6K394_9BACT</name>
<dbReference type="InterPro" id="IPR002686">
    <property type="entry name" value="Transposase_17"/>
</dbReference>
<keyword evidence="3" id="KW-1185">Reference proteome</keyword>
<dbReference type="PANTHER" id="PTHR36966:SF1">
    <property type="entry name" value="REP-ASSOCIATED TYROSINE TRANSPOSASE"/>
    <property type="match status" value="1"/>
</dbReference>
<dbReference type="SMART" id="SM01321">
    <property type="entry name" value="Y1_Tnp"/>
    <property type="match status" value="1"/>
</dbReference>
<dbReference type="GO" id="GO:0006313">
    <property type="term" value="P:DNA transposition"/>
    <property type="evidence" value="ECO:0007669"/>
    <property type="project" value="InterPro"/>
</dbReference>
<dbReference type="Gene3D" id="3.30.70.1290">
    <property type="entry name" value="Transposase IS200-like"/>
    <property type="match status" value="1"/>
</dbReference>
<dbReference type="SUPFAM" id="SSF143422">
    <property type="entry name" value="Transposase IS200-like"/>
    <property type="match status" value="1"/>
</dbReference>
<dbReference type="AlphaFoldDB" id="A0A6I6K394"/>
<organism evidence="2 3">
    <name type="scientific">Maribellus comscasis</name>
    <dbReference type="NCBI Taxonomy" id="2681766"/>
    <lineage>
        <taxon>Bacteria</taxon>
        <taxon>Pseudomonadati</taxon>
        <taxon>Bacteroidota</taxon>
        <taxon>Bacteroidia</taxon>
        <taxon>Marinilabiliales</taxon>
        <taxon>Prolixibacteraceae</taxon>
        <taxon>Maribellus</taxon>
    </lineage>
</organism>